<dbReference type="RefSeq" id="WP_184193680.1">
    <property type="nucleotide sequence ID" value="NZ_JACIIV010000001.1"/>
</dbReference>
<evidence type="ECO:0000256" key="3">
    <source>
        <dbReference type="ARBA" id="ARBA00023157"/>
    </source>
</evidence>
<sequence length="296" mass="31679">MVLEGLAPAHDANLGFSVPARDVRGRLVRLDTSLTAILAAHAYPPPLAATLAEALVTTALVGATLRDTIGGLTLQAQAKGPLDLLVCDWNAGALRGYLKGDPATPAGPLEAMFGEGHLAVTLDQTDTNERYQGIVPLEGSGIAAAIEQYFRASEQIPTLIRTGLIGTPETGYSAGGILLQYLPRGEDGQSRRFAEDDGAPEPEDWQHMRTLASSITEAELADPELTPEALLWRLFHEEEVRLFPGAAPSRGCRCSPAHIAEVLGRFPEAERADMRGEDGMIGVDCQFCSKVWRIDA</sequence>
<dbReference type="Gene3D" id="3.90.1280.10">
    <property type="entry name" value="HSP33 redox switch-like"/>
    <property type="match status" value="1"/>
</dbReference>
<comment type="caution">
    <text evidence="6">The sequence shown here is derived from an EMBL/GenBank/DDBJ whole genome shotgun (WGS) entry which is preliminary data.</text>
</comment>
<keyword evidence="2" id="KW-0862">Zinc</keyword>
<keyword evidence="3" id="KW-1015">Disulfide bond</keyword>
<dbReference type="Gene3D" id="3.55.30.10">
    <property type="entry name" value="Hsp33 domain"/>
    <property type="match status" value="1"/>
</dbReference>
<dbReference type="SUPFAM" id="SSF64397">
    <property type="entry name" value="Hsp33 domain"/>
    <property type="match status" value="1"/>
</dbReference>
<keyword evidence="5" id="KW-0676">Redox-active center</keyword>
<dbReference type="Gene3D" id="1.10.287.480">
    <property type="entry name" value="helix hairpin bin"/>
    <property type="match status" value="1"/>
</dbReference>
<dbReference type="GO" id="GO:0005737">
    <property type="term" value="C:cytoplasm"/>
    <property type="evidence" value="ECO:0007669"/>
    <property type="project" value="InterPro"/>
</dbReference>
<dbReference type="GO" id="GO:0044183">
    <property type="term" value="F:protein folding chaperone"/>
    <property type="evidence" value="ECO:0007669"/>
    <property type="project" value="TreeGrafter"/>
</dbReference>
<name>A0A841L3D6_9SPHN</name>
<reference evidence="6 7" key="1">
    <citation type="submission" date="2020-08" db="EMBL/GenBank/DDBJ databases">
        <title>Genomic Encyclopedia of Type Strains, Phase IV (KMG-IV): sequencing the most valuable type-strain genomes for metagenomic binning, comparative biology and taxonomic classification.</title>
        <authorList>
            <person name="Goeker M."/>
        </authorList>
    </citation>
    <scope>NUCLEOTIDE SEQUENCE [LARGE SCALE GENOMIC DNA]</scope>
    <source>
        <strain evidence="6 7">DSM 102189</strain>
    </source>
</reference>
<dbReference type="AlphaFoldDB" id="A0A841L3D6"/>
<keyword evidence="1" id="KW-0963">Cytoplasm</keyword>
<dbReference type="GO" id="GO:0051082">
    <property type="term" value="F:unfolded protein binding"/>
    <property type="evidence" value="ECO:0007669"/>
    <property type="project" value="InterPro"/>
</dbReference>
<dbReference type="Pfam" id="PF01430">
    <property type="entry name" value="HSP33"/>
    <property type="match status" value="1"/>
</dbReference>
<keyword evidence="4" id="KW-0143">Chaperone</keyword>
<dbReference type="InterPro" id="IPR023212">
    <property type="entry name" value="Hsp33_helix_hairpin_bin_dom_sf"/>
</dbReference>
<dbReference type="InterPro" id="IPR000397">
    <property type="entry name" value="Heat_shock_Hsp33"/>
</dbReference>
<dbReference type="SUPFAM" id="SSF118352">
    <property type="entry name" value="HSP33 redox switch-like"/>
    <property type="match status" value="1"/>
</dbReference>
<evidence type="ECO:0000256" key="4">
    <source>
        <dbReference type="ARBA" id="ARBA00023186"/>
    </source>
</evidence>
<evidence type="ECO:0000313" key="7">
    <source>
        <dbReference type="Proteomes" id="UP000538147"/>
    </source>
</evidence>
<evidence type="ECO:0000313" key="6">
    <source>
        <dbReference type="EMBL" id="MBB6225941.1"/>
    </source>
</evidence>
<evidence type="ECO:0000256" key="1">
    <source>
        <dbReference type="ARBA" id="ARBA00022490"/>
    </source>
</evidence>
<protein>
    <submittedName>
        <fullName evidence="6">Molecular chaperone Hsp33</fullName>
    </submittedName>
</protein>
<dbReference type="EMBL" id="JACIIV010000001">
    <property type="protein sequence ID" value="MBB6225941.1"/>
    <property type="molecule type" value="Genomic_DNA"/>
</dbReference>
<gene>
    <name evidence="6" type="ORF">FHS79_000092</name>
</gene>
<dbReference type="CDD" id="cd00498">
    <property type="entry name" value="Hsp33"/>
    <property type="match status" value="1"/>
</dbReference>
<dbReference type="PIRSF" id="PIRSF005261">
    <property type="entry name" value="Heat_shock_Hsp33"/>
    <property type="match status" value="1"/>
</dbReference>
<proteinExistence type="predicted"/>
<dbReference type="InterPro" id="IPR016154">
    <property type="entry name" value="Heat_shock_Hsp33_C"/>
</dbReference>
<dbReference type="InterPro" id="IPR016153">
    <property type="entry name" value="Heat_shock_Hsp33_N"/>
</dbReference>
<evidence type="ECO:0000256" key="2">
    <source>
        <dbReference type="ARBA" id="ARBA00022833"/>
    </source>
</evidence>
<dbReference type="GO" id="GO:0042026">
    <property type="term" value="P:protein refolding"/>
    <property type="evidence" value="ECO:0007669"/>
    <property type="project" value="TreeGrafter"/>
</dbReference>
<accession>A0A841L3D6</accession>
<dbReference type="PANTHER" id="PTHR30111:SF1">
    <property type="entry name" value="33 KDA CHAPERONIN"/>
    <property type="match status" value="1"/>
</dbReference>
<organism evidence="6 7">
    <name type="scientific">Polymorphobacter multimanifer</name>
    <dbReference type="NCBI Taxonomy" id="1070431"/>
    <lineage>
        <taxon>Bacteria</taxon>
        <taxon>Pseudomonadati</taxon>
        <taxon>Pseudomonadota</taxon>
        <taxon>Alphaproteobacteria</taxon>
        <taxon>Sphingomonadales</taxon>
        <taxon>Sphingosinicellaceae</taxon>
        <taxon>Polymorphobacter</taxon>
    </lineage>
</organism>
<dbReference type="Proteomes" id="UP000538147">
    <property type="component" value="Unassembled WGS sequence"/>
</dbReference>
<keyword evidence="7" id="KW-1185">Reference proteome</keyword>
<dbReference type="PANTHER" id="PTHR30111">
    <property type="entry name" value="33 KDA CHAPERONIN"/>
    <property type="match status" value="1"/>
</dbReference>
<evidence type="ECO:0000256" key="5">
    <source>
        <dbReference type="ARBA" id="ARBA00023284"/>
    </source>
</evidence>